<dbReference type="HOGENOM" id="CLU_3278932_0_0_6"/>
<evidence type="ECO:0000313" key="1">
    <source>
        <dbReference type="EMBL" id="CDG18686.1"/>
    </source>
</evidence>
<proteinExistence type="predicted"/>
<sequence length="41" mass="4416">MPEVEICGIESKSAAEAVMQETLPRAIIAANTSDLRFTKPP</sequence>
<gene>
    <name evidence="1" type="ORF">XDD1_2987</name>
</gene>
<dbReference type="AlphaFoldDB" id="A0A068QVM2"/>
<organism evidence="1 2">
    <name type="scientific">Xenorhabdus doucetiae</name>
    <dbReference type="NCBI Taxonomy" id="351671"/>
    <lineage>
        <taxon>Bacteria</taxon>
        <taxon>Pseudomonadati</taxon>
        <taxon>Pseudomonadota</taxon>
        <taxon>Gammaproteobacteria</taxon>
        <taxon>Enterobacterales</taxon>
        <taxon>Morganellaceae</taxon>
        <taxon>Xenorhabdus</taxon>
    </lineage>
</organism>
<dbReference type="EMBL" id="FO704550">
    <property type="protein sequence ID" value="CDG18686.1"/>
    <property type="molecule type" value="Genomic_DNA"/>
</dbReference>
<name>A0A068QVM2_9GAMM</name>
<dbReference type="Proteomes" id="UP000032721">
    <property type="component" value="Chromosome"/>
</dbReference>
<accession>A0A068QVM2</accession>
<evidence type="ECO:0000313" key="2">
    <source>
        <dbReference type="Proteomes" id="UP000032721"/>
    </source>
</evidence>
<dbReference type="KEGG" id="xdo:XDD1_2987"/>
<reference evidence="1 2" key="1">
    <citation type="submission" date="2013-07" db="EMBL/GenBank/DDBJ databases">
        <authorList>
            <person name="Genoscope - CEA"/>
        </authorList>
    </citation>
    <scope>NUCLEOTIDE SEQUENCE [LARGE SCALE GENOMIC DNA]</scope>
    <source>
        <strain evidence="2">FRM16 / DSM 17909</strain>
    </source>
</reference>
<protein>
    <submittedName>
        <fullName evidence="1">Uncharacterized protein</fullName>
    </submittedName>
</protein>